<dbReference type="Gene3D" id="3.30.70.1880">
    <property type="entry name" value="Protein of unknown function DUF881"/>
    <property type="match status" value="1"/>
</dbReference>
<evidence type="ECO:0000313" key="2">
    <source>
        <dbReference type="EMBL" id="GAA1723448.1"/>
    </source>
</evidence>
<protein>
    <submittedName>
        <fullName evidence="2">DUF881 domain-containing protein</fullName>
    </submittedName>
</protein>
<organism evidence="2 3">
    <name type="scientific">Aeromicrobium alkaliterrae</name>
    <dbReference type="NCBI Taxonomy" id="302168"/>
    <lineage>
        <taxon>Bacteria</taxon>
        <taxon>Bacillati</taxon>
        <taxon>Actinomycetota</taxon>
        <taxon>Actinomycetes</taxon>
        <taxon>Propionibacteriales</taxon>
        <taxon>Nocardioidaceae</taxon>
        <taxon>Aeromicrobium</taxon>
    </lineage>
</organism>
<dbReference type="Pfam" id="PF05949">
    <property type="entry name" value="DUF881"/>
    <property type="match status" value="1"/>
</dbReference>
<accession>A0ABN2JDL4</accession>
<evidence type="ECO:0000256" key="1">
    <source>
        <dbReference type="ARBA" id="ARBA00009108"/>
    </source>
</evidence>
<name>A0ABN2JDL4_9ACTN</name>
<comment type="caution">
    <text evidence="2">The sequence shown here is derived from an EMBL/GenBank/DDBJ whole genome shotgun (WGS) entry which is preliminary data.</text>
</comment>
<dbReference type="RefSeq" id="WP_344196406.1">
    <property type="nucleotide sequence ID" value="NZ_BAAAME010000001.1"/>
</dbReference>
<dbReference type="EMBL" id="BAAAME010000001">
    <property type="protein sequence ID" value="GAA1723448.1"/>
    <property type="molecule type" value="Genomic_DNA"/>
</dbReference>
<gene>
    <name evidence="2" type="ORF">GCM10009710_00300</name>
</gene>
<dbReference type="InterPro" id="IPR010273">
    <property type="entry name" value="DUF881"/>
</dbReference>
<reference evidence="2 3" key="1">
    <citation type="journal article" date="2019" name="Int. J. Syst. Evol. Microbiol.">
        <title>The Global Catalogue of Microorganisms (GCM) 10K type strain sequencing project: providing services to taxonomists for standard genome sequencing and annotation.</title>
        <authorList>
            <consortium name="The Broad Institute Genomics Platform"/>
            <consortium name="The Broad Institute Genome Sequencing Center for Infectious Disease"/>
            <person name="Wu L."/>
            <person name="Ma J."/>
        </authorList>
    </citation>
    <scope>NUCLEOTIDE SEQUENCE [LARGE SCALE GENOMIC DNA]</scope>
    <source>
        <strain evidence="2 3">JCM 13518</strain>
    </source>
</reference>
<dbReference type="PANTHER" id="PTHR37313">
    <property type="entry name" value="UPF0749 PROTEIN RV1825"/>
    <property type="match status" value="1"/>
</dbReference>
<proteinExistence type="inferred from homology"/>
<dbReference type="Proteomes" id="UP001501057">
    <property type="component" value="Unassembled WGS sequence"/>
</dbReference>
<dbReference type="PANTHER" id="PTHR37313:SF4">
    <property type="entry name" value="CONSERVED MEMBRANE PROTEIN-RELATED"/>
    <property type="match status" value="1"/>
</dbReference>
<sequence>MARSVRPGAWRVGALCVSVVAGYAFVSSAVTSRGSDLRPAGGDIATLLQDRAREVELKRSSASSLEEQIAGLSAAVGAPELDQLLASGDLAATQAGVTEVEGSGLRITLTDAPRTADASATDPNQLVVHQQDIQGFVNAMWAGGARAVTLQGQRLVSTSGIKCVGSTVVVDGVPYSPPYVIEAIGTTSRLQNALDESSQVEVYREYVRKFGLGLQTEVDGTITAPTYTGQVDLRHATVPSPS</sequence>
<keyword evidence="3" id="KW-1185">Reference proteome</keyword>
<evidence type="ECO:0000313" key="3">
    <source>
        <dbReference type="Proteomes" id="UP001501057"/>
    </source>
</evidence>
<comment type="similarity">
    <text evidence="1">Belongs to the UPF0749 family.</text>
</comment>